<evidence type="ECO:0000313" key="3">
    <source>
        <dbReference type="EMBL" id="ETO27946.1"/>
    </source>
</evidence>
<feature type="compositionally biased region" description="Low complexity" evidence="2">
    <location>
        <begin position="26"/>
        <end position="43"/>
    </location>
</feature>
<reference evidence="3 4" key="1">
    <citation type="journal article" date="2013" name="Curr. Biol.">
        <title>The Genome of the Foraminiferan Reticulomyxa filosa.</title>
        <authorList>
            <person name="Glockner G."/>
            <person name="Hulsmann N."/>
            <person name="Schleicher M."/>
            <person name="Noegel A.A."/>
            <person name="Eichinger L."/>
            <person name="Gallinger C."/>
            <person name="Pawlowski J."/>
            <person name="Sierra R."/>
            <person name="Euteneuer U."/>
            <person name="Pillet L."/>
            <person name="Moustafa A."/>
            <person name="Platzer M."/>
            <person name="Groth M."/>
            <person name="Szafranski K."/>
            <person name="Schliwa M."/>
        </authorList>
    </citation>
    <scope>NUCLEOTIDE SEQUENCE [LARGE SCALE GENOMIC DNA]</scope>
</reference>
<dbReference type="Proteomes" id="UP000023152">
    <property type="component" value="Unassembled WGS sequence"/>
</dbReference>
<organism evidence="3 4">
    <name type="scientific">Reticulomyxa filosa</name>
    <dbReference type="NCBI Taxonomy" id="46433"/>
    <lineage>
        <taxon>Eukaryota</taxon>
        <taxon>Sar</taxon>
        <taxon>Rhizaria</taxon>
        <taxon>Retaria</taxon>
        <taxon>Foraminifera</taxon>
        <taxon>Monothalamids</taxon>
        <taxon>Reticulomyxidae</taxon>
        <taxon>Reticulomyxa</taxon>
    </lineage>
</organism>
<proteinExistence type="predicted"/>
<evidence type="ECO:0000256" key="1">
    <source>
        <dbReference type="SAM" id="Coils"/>
    </source>
</evidence>
<keyword evidence="1" id="KW-0175">Coiled coil</keyword>
<dbReference type="AlphaFoldDB" id="X6NPM0"/>
<feature type="coiled-coil region" evidence="1">
    <location>
        <begin position="59"/>
        <end position="86"/>
    </location>
</feature>
<name>X6NPM0_RETFI</name>
<protein>
    <submittedName>
        <fullName evidence="3">Uncharacterized protein</fullName>
    </submittedName>
</protein>
<gene>
    <name evidence="3" type="ORF">RFI_09187</name>
</gene>
<keyword evidence="4" id="KW-1185">Reference proteome</keyword>
<evidence type="ECO:0000313" key="4">
    <source>
        <dbReference type="Proteomes" id="UP000023152"/>
    </source>
</evidence>
<evidence type="ECO:0000256" key="2">
    <source>
        <dbReference type="SAM" id="MobiDB-lite"/>
    </source>
</evidence>
<dbReference type="EMBL" id="ASPP01006952">
    <property type="protein sequence ID" value="ETO27946.1"/>
    <property type="molecule type" value="Genomic_DNA"/>
</dbReference>
<feature type="region of interest" description="Disordered" evidence="2">
    <location>
        <begin position="26"/>
        <end position="48"/>
    </location>
</feature>
<comment type="caution">
    <text evidence="3">The sequence shown here is derived from an EMBL/GenBank/DDBJ whole genome shotgun (WGS) entry which is preliminary data.</text>
</comment>
<accession>X6NPM0</accession>
<sequence length="172" mass="19333">MSAIETKLWSQLEESIAYVKGVCPTQPTMSHSSSTQSHSTSGSDKTDKEQIIHELKLAILECKQDMTQSKERMDRLEKQLAEKASLQPSTYSVSPAHCKCDQDSTVLPKKSSTSTFDSDRLKHIEKSIECLQKTAKKQAEQIISEKHRDTAANSAVFQHKNITDPHKVELNF</sequence>